<dbReference type="Proteomes" id="UP000325780">
    <property type="component" value="Unassembled WGS sequence"/>
</dbReference>
<protein>
    <submittedName>
        <fullName evidence="2">Uncharacterized protein</fullName>
    </submittedName>
</protein>
<gene>
    <name evidence="2" type="ORF">BDV25DRAFT_156279</name>
</gene>
<dbReference type="EMBL" id="ML742122">
    <property type="protein sequence ID" value="KAE8149466.1"/>
    <property type="molecule type" value="Genomic_DNA"/>
</dbReference>
<keyword evidence="1" id="KW-0472">Membrane</keyword>
<sequence>MQQESWVRDLGGVFKKSVSGSFANPLLHISFNLSYIIIIRLRRSCFHGDFVASRPRLMWGTG</sequence>
<keyword evidence="3" id="KW-1185">Reference proteome</keyword>
<evidence type="ECO:0000313" key="2">
    <source>
        <dbReference type="EMBL" id="KAE8149466.1"/>
    </source>
</evidence>
<dbReference type="AlphaFoldDB" id="A0A5N6TSY3"/>
<evidence type="ECO:0000256" key="1">
    <source>
        <dbReference type="SAM" id="Phobius"/>
    </source>
</evidence>
<reference evidence="2 3" key="1">
    <citation type="submission" date="2019-04" db="EMBL/GenBank/DDBJ databases">
        <title>Friends and foes A comparative genomics study of 23 Aspergillus species from section Flavi.</title>
        <authorList>
            <consortium name="DOE Joint Genome Institute"/>
            <person name="Kjaerbolling I."/>
            <person name="Vesth T."/>
            <person name="Frisvad J.C."/>
            <person name="Nybo J.L."/>
            <person name="Theobald S."/>
            <person name="Kildgaard S."/>
            <person name="Isbrandt T."/>
            <person name="Kuo A."/>
            <person name="Sato A."/>
            <person name="Lyhne E.K."/>
            <person name="Kogle M.E."/>
            <person name="Wiebenga A."/>
            <person name="Kun R.S."/>
            <person name="Lubbers R.J."/>
            <person name="Makela M.R."/>
            <person name="Barry K."/>
            <person name="Chovatia M."/>
            <person name="Clum A."/>
            <person name="Daum C."/>
            <person name="Haridas S."/>
            <person name="He G."/>
            <person name="LaButti K."/>
            <person name="Lipzen A."/>
            <person name="Mondo S."/>
            <person name="Riley R."/>
            <person name="Salamov A."/>
            <person name="Simmons B.A."/>
            <person name="Magnuson J.K."/>
            <person name="Henrissat B."/>
            <person name="Mortensen U.H."/>
            <person name="Larsen T.O."/>
            <person name="Devries R.P."/>
            <person name="Grigoriev I.V."/>
            <person name="Machida M."/>
            <person name="Baker S.E."/>
            <person name="Andersen M.R."/>
        </authorList>
    </citation>
    <scope>NUCLEOTIDE SEQUENCE [LARGE SCALE GENOMIC DNA]</scope>
    <source>
        <strain evidence="2 3">IBT 18842</strain>
    </source>
</reference>
<proteinExistence type="predicted"/>
<feature type="transmembrane region" description="Helical" evidence="1">
    <location>
        <begin position="20"/>
        <end position="38"/>
    </location>
</feature>
<keyword evidence="1" id="KW-0812">Transmembrane</keyword>
<keyword evidence="1" id="KW-1133">Transmembrane helix</keyword>
<accession>A0A5N6TSY3</accession>
<name>A0A5N6TSY3_ASPAV</name>
<organism evidence="2 3">
    <name type="scientific">Aspergillus avenaceus</name>
    <dbReference type="NCBI Taxonomy" id="36643"/>
    <lineage>
        <taxon>Eukaryota</taxon>
        <taxon>Fungi</taxon>
        <taxon>Dikarya</taxon>
        <taxon>Ascomycota</taxon>
        <taxon>Pezizomycotina</taxon>
        <taxon>Eurotiomycetes</taxon>
        <taxon>Eurotiomycetidae</taxon>
        <taxon>Eurotiales</taxon>
        <taxon>Aspergillaceae</taxon>
        <taxon>Aspergillus</taxon>
        <taxon>Aspergillus subgen. Circumdati</taxon>
    </lineage>
</organism>
<evidence type="ECO:0000313" key="3">
    <source>
        <dbReference type="Proteomes" id="UP000325780"/>
    </source>
</evidence>